<protein>
    <submittedName>
        <fullName evidence="1">Uncharacterized protein</fullName>
    </submittedName>
</protein>
<comment type="caution">
    <text evidence="1">The sequence shown here is derived from an EMBL/GenBank/DDBJ whole genome shotgun (WGS) entry which is preliminary data.</text>
</comment>
<proteinExistence type="predicted"/>
<gene>
    <name evidence="1" type="ORF">HPB47_024511</name>
</gene>
<organism evidence="1 2">
    <name type="scientific">Ixodes persulcatus</name>
    <name type="common">Taiga tick</name>
    <dbReference type="NCBI Taxonomy" id="34615"/>
    <lineage>
        <taxon>Eukaryota</taxon>
        <taxon>Metazoa</taxon>
        <taxon>Ecdysozoa</taxon>
        <taxon>Arthropoda</taxon>
        <taxon>Chelicerata</taxon>
        <taxon>Arachnida</taxon>
        <taxon>Acari</taxon>
        <taxon>Parasitiformes</taxon>
        <taxon>Ixodida</taxon>
        <taxon>Ixodoidea</taxon>
        <taxon>Ixodidae</taxon>
        <taxon>Ixodinae</taxon>
        <taxon>Ixodes</taxon>
    </lineage>
</organism>
<sequence>MPPSQERSVPLCGGYFAELVGPTRARYVKKLELCDGEDPYELCVGVDTTADAGVFPNITHGDIVNYLVFSVSYATLQEMKAFKSLESHNYFTSGWVKGPSARGMSGDRTLSLSEVNHSQRLRETPAKVWILVHGDGSIITAHCTCMAGAGEACSHIGATLFAVETIVRIRDSSTCTQKENRWLPAYTSTVEYKRLREIDFSSARSKKKRLQGCGEEEVAASMRLPIPEPSEDELRRLYDVCSAAERKPAVPMMVEGRNNVFPPPQAREPSTLRGIFTQEAFSDTLDKLIERADAFFASFSVSAAMVKFAEATTRAQSKCPKWYTYRAGRITASTMKSVCSTSVEKPSLSVLKRICYPEDNKFSTPATRLGLDHEEEAVQSYVGKLKSAHANFTHRRAGLSKRAGVGLELRILGSAALAFAPRALSWCALAHSATDPTH</sequence>
<name>A0AC60Q4P0_IXOPE</name>
<reference evidence="1 2" key="1">
    <citation type="journal article" date="2020" name="Cell">
        <title>Large-Scale Comparative Analyses of Tick Genomes Elucidate Their Genetic Diversity and Vector Capacities.</title>
        <authorList>
            <consortium name="Tick Genome and Microbiome Consortium (TIGMIC)"/>
            <person name="Jia N."/>
            <person name="Wang J."/>
            <person name="Shi W."/>
            <person name="Du L."/>
            <person name="Sun Y."/>
            <person name="Zhan W."/>
            <person name="Jiang J.F."/>
            <person name="Wang Q."/>
            <person name="Zhang B."/>
            <person name="Ji P."/>
            <person name="Bell-Sakyi L."/>
            <person name="Cui X.M."/>
            <person name="Yuan T.T."/>
            <person name="Jiang B.G."/>
            <person name="Yang W.F."/>
            <person name="Lam T.T."/>
            <person name="Chang Q.C."/>
            <person name="Ding S.J."/>
            <person name="Wang X.J."/>
            <person name="Zhu J.G."/>
            <person name="Ruan X.D."/>
            <person name="Zhao L."/>
            <person name="Wei J.T."/>
            <person name="Ye R.Z."/>
            <person name="Que T.C."/>
            <person name="Du C.H."/>
            <person name="Zhou Y.H."/>
            <person name="Cheng J.X."/>
            <person name="Dai P.F."/>
            <person name="Guo W.B."/>
            <person name="Han X.H."/>
            <person name="Huang E.J."/>
            <person name="Li L.F."/>
            <person name="Wei W."/>
            <person name="Gao Y.C."/>
            <person name="Liu J.Z."/>
            <person name="Shao H.Z."/>
            <person name="Wang X."/>
            <person name="Wang C.C."/>
            <person name="Yang T.C."/>
            <person name="Huo Q.B."/>
            <person name="Li W."/>
            <person name="Chen H.Y."/>
            <person name="Chen S.E."/>
            <person name="Zhou L.G."/>
            <person name="Ni X.B."/>
            <person name="Tian J.H."/>
            <person name="Sheng Y."/>
            <person name="Liu T."/>
            <person name="Pan Y.S."/>
            <person name="Xia L.Y."/>
            <person name="Li J."/>
            <person name="Zhao F."/>
            <person name="Cao W.C."/>
        </authorList>
    </citation>
    <scope>NUCLEOTIDE SEQUENCE [LARGE SCALE GENOMIC DNA]</scope>
    <source>
        <strain evidence="1">Iper-2018</strain>
    </source>
</reference>
<dbReference type="EMBL" id="JABSTQ010009515">
    <property type="protein sequence ID" value="KAG0428508.1"/>
    <property type="molecule type" value="Genomic_DNA"/>
</dbReference>
<keyword evidence="2" id="KW-1185">Reference proteome</keyword>
<evidence type="ECO:0000313" key="1">
    <source>
        <dbReference type="EMBL" id="KAG0428508.1"/>
    </source>
</evidence>
<dbReference type="Proteomes" id="UP000805193">
    <property type="component" value="Unassembled WGS sequence"/>
</dbReference>
<accession>A0AC60Q4P0</accession>
<evidence type="ECO:0000313" key="2">
    <source>
        <dbReference type="Proteomes" id="UP000805193"/>
    </source>
</evidence>